<evidence type="ECO:0000313" key="1">
    <source>
        <dbReference type="EMBL" id="MDR6555372.1"/>
    </source>
</evidence>
<dbReference type="EMBL" id="JAVDSB010000028">
    <property type="protein sequence ID" value="MDR6555372.1"/>
    <property type="molecule type" value="Genomic_DNA"/>
</dbReference>
<dbReference type="RefSeq" id="WP_310502714.1">
    <property type="nucleotide sequence ID" value="NZ_JAVDSB010000028.1"/>
</dbReference>
<reference evidence="1 2" key="1">
    <citation type="submission" date="2023-07" db="EMBL/GenBank/DDBJ databases">
        <title>Sorghum-associated microbial communities from plants grown in Nebraska, USA.</title>
        <authorList>
            <person name="Schachtman D."/>
        </authorList>
    </citation>
    <scope>NUCLEOTIDE SEQUENCE [LARGE SCALE GENOMIC DNA]</scope>
    <source>
        <strain evidence="1 2">CC258</strain>
    </source>
</reference>
<accession>A0ABU1P6J5</accession>
<name>A0ABU1P6J5_9BACL</name>
<protein>
    <submittedName>
        <fullName evidence="1">Uncharacterized protein</fullName>
    </submittedName>
</protein>
<comment type="caution">
    <text evidence="1">The sequence shown here is derived from an EMBL/GenBank/DDBJ whole genome shotgun (WGS) entry which is preliminary data.</text>
</comment>
<evidence type="ECO:0000313" key="2">
    <source>
        <dbReference type="Proteomes" id="UP001267290"/>
    </source>
</evidence>
<organism evidence="1 2">
    <name type="scientific">Paenibacillus qinlingensis</name>
    <dbReference type="NCBI Taxonomy" id="1837343"/>
    <lineage>
        <taxon>Bacteria</taxon>
        <taxon>Bacillati</taxon>
        <taxon>Bacillota</taxon>
        <taxon>Bacilli</taxon>
        <taxon>Bacillales</taxon>
        <taxon>Paenibacillaceae</taxon>
        <taxon>Paenibacillus</taxon>
    </lineage>
</organism>
<dbReference type="Proteomes" id="UP001267290">
    <property type="component" value="Unassembled WGS sequence"/>
</dbReference>
<keyword evidence="2" id="KW-1185">Reference proteome</keyword>
<gene>
    <name evidence="1" type="ORF">J2736_006634</name>
</gene>
<sequence>MKNQQTVSRGFAGSLLLLGDHVGYPLQAGRNAFEFLVLPGYVNSAKGCILLLHHIKDRMVR</sequence>
<proteinExistence type="predicted"/>